<feature type="compositionally biased region" description="Basic and acidic residues" evidence="1">
    <location>
        <begin position="179"/>
        <end position="194"/>
    </location>
</feature>
<dbReference type="AlphaFoldDB" id="A0A6C0LGF4"/>
<reference evidence="2" key="1">
    <citation type="journal article" date="2020" name="Nature">
        <title>Giant virus diversity and host interactions through global metagenomics.</title>
        <authorList>
            <person name="Schulz F."/>
            <person name="Roux S."/>
            <person name="Paez-Espino D."/>
            <person name="Jungbluth S."/>
            <person name="Walsh D.A."/>
            <person name="Denef V.J."/>
            <person name="McMahon K.D."/>
            <person name="Konstantinidis K.T."/>
            <person name="Eloe-Fadrosh E.A."/>
            <person name="Kyrpides N.C."/>
            <person name="Woyke T."/>
        </authorList>
    </citation>
    <scope>NUCLEOTIDE SEQUENCE</scope>
    <source>
        <strain evidence="2">GVMAG-M-3300027833-11</strain>
    </source>
</reference>
<protein>
    <submittedName>
        <fullName evidence="2">Uncharacterized protein</fullName>
    </submittedName>
</protein>
<feature type="compositionally biased region" description="Polar residues" evidence="1">
    <location>
        <begin position="101"/>
        <end position="116"/>
    </location>
</feature>
<feature type="region of interest" description="Disordered" evidence="1">
    <location>
        <begin position="155"/>
        <end position="194"/>
    </location>
</feature>
<sequence length="194" mass="22198">MNSKQPDPMFNQTEVTLRFLANSVYQDVMEKKTEVSDPTKSDYKFYRKRAFAMMKDMMKGKYPSESLKELHMKYVSELINYMKIQDTTDILQSDYPPKSPPKNTDASDDISSSSGEIMNEANKLMMKESDADAPTMDDFVTKKIIRVKVPVPPPTVRIANIKTDEHKTKGLKKKKKKAPQKETESKKEVSQSGD</sequence>
<dbReference type="EMBL" id="MN740503">
    <property type="protein sequence ID" value="QHU30019.1"/>
    <property type="molecule type" value="Genomic_DNA"/>
</dbReference>
<accession>A0A6C0LGF4</accession>
<feature type="region of interest" description="Disordered" evidence="1">
    <location>
        <begin position="91"/>
        <end position="130"/>
    </location>
</feature>
<evidence type="ECO:0000256" key="1">
    <source>
        <dbReference type="SAM" id="MobiDB-lite"/>
    </source>
</evidence>
<feature type="compositionally biased region" description="Basic residues" evidence="1">
    <location>
        <begin position="169"/>
        <end position="178"/>
    </location>
</feature>
<organism evidence="2">
    <name type="scientific">viral metagenome</name>
    <dbReference type="NCBI Taxonomy" id="1070528"/>
    <lineage>
        <taxon>unclassified sequences</taxon>
        <taxon>metagenomes</taxon>
        <taxon>organismal metagenomes</taxon>
    </lineage>
</organism>
<evidence type="ECO:0000313" key="2">
    <source>
        <dbReference type="EMBL" id="QHU30019.1"/>
    </source>
</evidence>
<name>A0A6C0LGF4_9ZZZZ</name>
<proteinExistence type="predicted"/>